<dbReference type="SUPFAM" id="SSF53720">
    <property type="entry name" value="ALDH-like"/>
    <property type="match status" value="1"/>
</dbReference>
<dbReference type="Pfam" id="PF00171">
    <property type="entry name" value="Aldedh"/>
    <property type="match status" value="1"/>
</dbReference>
<dbReference type="NCBIfam" id="NF006916">
    <property type="entry name" value="PRK09407.1"/>
    <property type="match status" value="1"/>
</dbReference>
<accession>A0ABQ6HVW8</accession>
<dbReference type="Proteomes" id="UP001157091">
    <property type="component" value="Unassembled WGS sequence"/>
</dbReference>
<dbReference type="EMBL" id="BSUK01000001">
    <property type="protein sequence ID" value="GMA22659.1"/>
    <property type="molecule type" value="Genomic_DNA"/>
</dbReference>
<evidence type="ECO:0000313" key="5">
    <source>
        <dbReference type="EMBL" id="GMA22659.1"/>
    </source>
</evidence>
<dbReference type="RefSeq" id="WP_284291790.1">
    <property type="nucleotide sequence ID" value="NZ_BSUK01000001.1"/>
</dbReference>
<dbReference type="InterPro" id="IPR016163">
    <property type="entry name" value="Ald_DH_C"/>
</dbReference>
<keyword evidence="1 3" id="KW-0560">Oxidoreductase</keyword>
<evidence type="ECO:0000256" key="2">
    <source>
        <dbReference type="PROSITE-ProRule" id="PRU10007"/>
    </source>
</evidence>
<reference evidence="6" key="1">
    <citation type="journal article" date="2019" name="Int. J. Syst. Evol. Microbiol.">
        <title>The Global Catalogue of Microorganisms (GCM) 10K type strain sequencing project: providing services to taxonomists for standard genome sequencing and annotation.</title>
        <authorList>
            <consortium name="The Broad Institute Genomics Platform"/>
            <consortium name="The Broad Institute Genome Sequencing Center for Infectious Disease"/>
            <person name="Wu L."/>
            <person name="Ma J."/>
        </authorList>
    </citation>
    <scope>NUCLEOTIDE SEQUENCE [LARGE SCALE GENOMIC DNA]</scope>
    <source>
        <strain evidence="6">NBRC 106348</strain>
    </source>
</reference>
<comment type="caution">
    <text evidence="5">The sequence shown here is derived from an EMBL/GenBank/DDBJ whole genome shotgun (WGS) entry which is preliminary data.</text>
</comment>
<dbReference type="PROSITE" id="PS00687">
    <property type="entry name" value="ALDEHYDE_DEHYDR_GLU"/>
    <property type="match status" value="1"/>
</dbReference>
<evidence type="ECO:0000313" key="6">
    <source>
        <dbReference type="Proteomes" id="UP001157091"/>
    </source>
</evidence>
<evidence type="ECO:0000256" key="1">
    <source>
        <dbReference type="ARBA" id="ARBA00023002"/>
    </source>
</evidence>
<dbReference type="Gene3D" id="3.40.605.10">
    <property type="entry name" value="Aldehyde Dehydrogenase, Chain A, domain 1"/>
    <property type="match status" value="1"/>
</dbReference>
<dbReference type="Gene3D" id="3.40.309.10">
    <property type="entry name" value="Aldehyde Dehydrogenase, Chain A, domain 2"/>
    <property type="match status" value="1"/>
</dbReference>
<protein>
    <submittedName>
        <fullName evidence="5">Succinic semialdehyde dehydrogenase</fullName>
    </submittedName>
</protein>
<dbReference type="PANTHER" id="PTHR11699">
    <property type="entry name" value="ALDEHYDE DEHYDROGENASE-RELATED"/>
    <property type="match status" value="1"/>
</dbReference>
<dbReference type="InterPro" id="IPR015590">
    <property type="entry name" value="Aldehyde_DH_dom"/>
</dbReference>
<evidence type="ECO:0000259" key="4">
    <source>
        <dbReference type="Pfam" id="PF00171"/>
    </source>
</evidence>
<dbReference type="InterPro" id="IPR016161">
    <property type="entry name" value="Ald_DH/histidinol_DH"/>
</dbReference>
<name>A0ABQ6HVW8_9MICO</name>
<keyword evidence="6" id="KW-1185">Reference proteome</keyword>
<organism evidence="5 6">
    <name type="scientific">Luteimicrobium album</name>
    <dbReference type="NCBI Taxonomy" id="1054550"/>
    <lineage>
        <taxon>Bacteria</taxon>
        <taxon>Bacillati</taxon>
        <taxon>Actinomycetota</taxon>
        <taxon>Actinomycetes</taxon>
        <taxon>Micrococcales</taxon>
        <taxon>Luteimicrobium</taxon>
    </lineage>
</organism>
<evidence type="ECO:0000256" key="3">
    <source>
        <dbReference type="RuleBase" id="RU003345"/>
    </source>
</evidence>
<feature type="active site" evidence="2">
    <location>
        <position position="272"/>
    </location>
</feature>
<dbReference type="InterPro" id="IPR016162">
    <property type="entry name" value="Ald_DH_N"/>
</dbReference>
<comment type="similarity">
    <text evidence="3">Belongs to the aldehyde dehydrogenase family.</text>
</comment>
<dbReference type="InterPro" id="IPR029510">
    <property type="entry name" value="Ald_DH_CS_GLU"/>
</dbReference>
<sequence>MADSTDDVSVDGLLDPDSPTATYALEPDVVAPLLGRLASSRGAGEHRTVAPFTGAPLVAVPLSSEQDVADAVGRAREAQLAWAEVPVAAREKVLLRLHDVVLDRQSEVLDLLQLENGKSRTSAFDEVMDVAQVARHYGVRAHRYLRTRRVPGMIPGLTSTRILRHPVGVVGVIAPWNYPLTLTLSDIIPALVAGNAAVVKPDLQTPLTMLWAAEALEDAGLPAGVVQVVYGGPEVGRALTASVDHIVFTGSTAVGRTVAAQAGERLIGATLELGGKNPLYVAADADVASAASGVVRACFANTGQLCMSIERLILHEDVADEFLDEFVPLVRDLTMGPGLDYRHQVGSLTSQAQLDRVVAHVDDAIARGATVLAGGVHRADLGPYFYAPTVLDGVPDDAVCAREETFGPVVSVRRVASDDGAVDAMNDTEFGLNASIWTGDTAHGRRLAARVQAGSVNVNDGYAAAWGSVSAPLGGFKASGLGRRHGREGIEAVTEVQTVAVERGVARGLSFDTLYERPGEQWTGLMTRAFRAMKATRLP</sequence>
<gene>
    <name evidence="5" type="primary">gabD2</name>
    <name evidence="5" type="ORF">GCM10025864_04180</name>
</gene>
<proteinExistence type="inferred from homology"/>
<feature type="domain" description="Aldehyde dehydrogenase" evidence="4">
    <location>
        <begin position="45"/>
        <end position="499"/>
    </location>
</feature>